<keyword evidence="4" id="KW-0227">DNA damage</keyword>
<dbReference type="Gene3D" id="3.30.1490.100">
    <property type="entry name" value="DNA polymerase, Y-family, little finger domain"/>
    <property type="match status" value="1"/>
</dbReference>
<evidence type="ECO:0000256" key="3">
    <source>
        <dbReference type="ARBA" id="ARBA00022695"/>
    </source>
</evidence>
<name>A0A931FAT8_9FIRM</name>
<dbReference type="Pfam" id="PF00817">
    <property type="entry name" value="IMS"/>
    <property type="match status" value="1"/>
</dbReference>
<dbReference type="GO" id="GO:0003887">
    <property type="term" value="F:DNA-directed DNA polymerase activity"/>
    <property type="evidence" value="ECO:0007669"/>
    <property type="project" value="UniProtKB-KW"/>
</dbReference>
<dbReference type="Gene3D" id="3.40.1170.60">
    <property type="match status" value="1"/>
</dbReference>
<dbReference type="InterPro" id="IPR024728">
    <property type="entry name" value="PolY_HhH_motif"/>
</dbReference>
<keyword evidence="5" id="KW-0239">DNA-directed DNA polymerase</keyword>
<dbReference type="InterPro" id="IPR050116">
    <property type="entry name" value="DNA_polymerase-Y"/>
</dbReference>
<dbReference type="PANTHER" id="PTHR11076">
    <property type="entry name" value="DNA REPAIR POLYMERASE UMUC / TRANSFERASE FAMILY MEMBER"/>
    <property type="match status" value="1"/>
</dbReference>
<evidence type="ECO:0000256" key="4">
    <source>
        <dbReference type="ARBA" id="ARBA00022763"/>
    </source>
</evidence>
<organism evidence="7 8">
    <name type="scientific">Halonatronomonas betaini</name>
    <dbReference type="NCBI Taxonomy" id="2778430"/>
    <lineage>
        <taxon>Bacteria</taxon>
        <taxon>Bacillati</taxon>
        <taxon>Bacillota</taxon>
        <taxon>Clostridia</taxon>
        <taxon>Halanaerobiales</taxon>
        <taxon>Halarsenatibacteraceae</taxon>
        <taxon>Halonatronomonas</taxon>
    </lineage>
</organism>
<keyword evidence="2" id="KW-0515">Mutator protein</keyword>
<accession>A0A931FAT8</accession>
<dbReference type="AlphaFoldDB" id="A0A931FAT8"/>
<dbReference type="Proteomes" id="UP000621436">
    <property type="component" value="Unassembled WGS sequence"/>
</dbReference>
<dbReference type="InterPro" id="IPR001126">
    <property type="entry name" value="UmuC"/>
</dbReference>
<dbReference type="InterPro" id="IPR043128">
    <property type="entry name" value="Rev_trsase/Diguanyl_cyclase"/>
</dbReference>
<dbReference type="GO" id="GO:0006281">
    <property type="term" value="P:DNA repair"/>
    <property type="evidence" value="ECO:0007669"/>
    <property type="project" value="InterPro"/>
</dbReference>
<keyword evidence="5" id="KW-0808">Transferase</keyword>
<proteinExistence type="inferred from homology"/>
<dbReference type="GO" id="GO:0005829">
    <property type="term" value="C:cytosol"/>
    <property type="evidence" value="ECO:0007669"/>
    <property type="project" value="TreeGrafter"/>
</dbReference>
<dbReference type="EMBL" id="JADPIE010000005">
    <property type="protein sequence ID" value="MBF8437307.1"/>
    <property type="molecule type" value="Genomic_DNA"/>
</dbReference>
<evidence type="ECO:0000256" key="1">
    <source>
        <dbReference type="ARBA" id="ARBA00010945"/>
    </source>
</evidence>
<dbReference type="Gene3D" id="3.30.70.270">
    <property type="match status" value="1"/>
</dbReference>
<dbReference type="PANTHER" id="PTHR11076:SF35">
    <property type="entry name" value="DNA REPAIR PROTEIN HOMOLOG YOBH"/>
    <property type="match status" value="1"/>
</dbReference>
<dbReference type="SUPFAM" id="SSF100879">
    <property type="entry name" value="Lesion bypass DNA polymerase (Y-family), little finger domain"/>
    <property type="match status" value="1"/>
</dbReference>
<comment type="similarity">
    <text evidence="1">Belongs to the DNA polymerase type-Y family.</text>
</comment>
<dbReference type="GO" id="GO:0009432">
    <property type="term" value="P:SOS response"/>
    <property type="evidence" value="ECO:0007669"/>
    <property type="project" value="TreeGrafter"/>
</dbReference>
<evidence type="ECO:0000313" key="8">
    <source>
        <dbReference type="Proteomes" id="UP000621436"/>
    </source>
</evidence>
<keyword evidence="3" id="KW-0548">Nucleotidyltransferase</keyword>
<evidence type="ECO:0000313" key="7">
    <source>
        <dbReference type="EMBL" id="MBF8437307.1"/>
    </source>
</evidence>
<evidence type="ECO:0000256" key="5">
    <source>
        <dbReference type="ARBA" id="ARBA00022932"/>
    </source>
</evidence>
<dbReference type="GO" id="GO:0003684">
    <property type="term" value="F:damaged DNA binding"/>
    <property type="evidence" value="ECO:0007669"/>
    <property type="project" value="InterPro"/>
</dbReference>
<dbReference type="InterPro" id="IPR036775">
    <property type="entry name" value="DNA_pol_Y-fam_lit_finger_sf"/>
</dbReference>
<evidence type="ECO:0000259" key="6">
    <source>
        <dbReference type="PROSITE" id="PS50173"/>
    </source>
</evidence>
<dbReference type="PROSITE" id="PS50173">
    <property type="entry name" value="UMUC"/>
    <property type="match status" value="1"/>
</dbReference>
<reference evidence="7" key="1">
    <citation type="submission" date="2020-11" db="EMBL/GenBank/DDBJ databases">
        <title>Halonatronomonas betainensis gen. nov., sp. nov. a novel haloalkaliphilic representative of the family Halanaerobiacae capable of betaine degradation.</title>
        <authorList>
            <person name="Boltyanskaya Y."/>
            <person name="Kevbrin V."/>
            <person name="Detkova E."/>
            <person name="Grouzdev D.S."/>
            <person name="Koziaeva V."/>
            <person name="Zhilina T."/>
        </authorList>
    </citation>
    <scope>NUCLEOTIDE SEQUENCE</scope>
    <source>
        <strain evidence="7">Z-7014</strain>
    </source>
</reference>
<dbReference type="GO" id="GO:0042276">
    <property type="term" value="P:error-prone translesion synthesis"/>
    <property type="evidence" value="ECO:0007669"/>
    <property type="project" value="TreeGrafter"/>
</dbReference>
<dbReference type="Pfam" id="PF11799">
    <property type="entry name" value="IMS_C"/>
    <property type="match status" value="1"/>
</dbReference>
<gene>
    <name evidence="7" type="ORF">I0Q91_09470</name>
</gene>
<dbReference type="RefSeq" id="WP_270454279.1">
    <property type="nucleotide sequence ID" value="NZ_JADPIE010000005.1"/>
</dbReference>
<keyword evidence="8" id="KW-1185">Reference proteome</keyword>
<dbReference type="SUPFAM" id="SSF56672">
    <property type="entry name" value="DNA/RNA polymerases"/>
    <property type="match status" value="1"/>
</dbReference>
<sequence>MIGKPPIDYSTLPDGDIACFDIKSFYASIEAIARGFDPFETAIAVVGNQDQQGSVILAASPYMKAKFNLGTGNRLYEIPDIPEILLVEPRMELYMNRALQIIDIYTSYVHPDDIFVYSVDESWLDLTSTKVRYNGTKNMVTKIKNEINNKHGLACSVGVGPNMFLSKVAMDVEGKKTGYARWGYDDIKDKLWPLEVSKVWGIGSRTAAKFNKWGIYTMGDVASRSLEFFKKRLGIVGVEIYRQAWGIDDSRPGGFYDDKRKSIGRGATLYRDYQKFEEIKTVIFNLSEDIGYRARELGLAGRTVSLYIRYSQEFYKKGFQGQQTLESATNLEHEIMRAALELLEKKYQAGSPIRRISLSLSNLLGEENVQLSLFQDKEKKMNLARARDQIRNEFGPEKLDYGLSQADGSIRERLNSNIGGHKKK</sequence>
<dbReference type="Pfam" id="PF11798">
    <property type="entry name" value="IMS_HHH"/>
    <property type="match status" value="1"/>
</dbReference>
<dbReference type="InterPro" id="IPR017961">
    <property type="entry name" value="DNA_pol_Y-fam_little_finger"/>
</dbReference>
<feature type="domain" description="UmuC" evidence="6">
    <location>
        <begin position="17"/>
        <end position="203"/>
    </location>
</feature>
<protein>
    <submittedName>
        <fullName evidence="7">UV damage repair protein UvrX</fullName>
    </submittedName>
</protein>
<dbReference type="Gene3D" id="1.10.150.20">
    <property type="entry name" value="5' to 3' exonuclease, C-terminal subdomain"/>
    <property type="match status" value="1"/>
</dbReference>
<comment type="caution">
    <text evidence="7">The sequence shown here is derived from an EMBL/GenBank/DDBJ whole genome shotgun (WGS) entry which is preliminary data.</text>
</comment>
<dbReference type="InterPro" id="IPR043502">
    <property type="entry name" value="DNA/RNA_pol_sf"/>
</dbReference>
<evidence type="ECO:0000256" key="2">
    <source>
        <dbReference type="ARBA" id="ARBA00022457"/>
    </source>
</evidence>